<dbReference type="EMBL" id="FUYE01000025">
    <property type="protein sequence ID" value="SKB07876.1"/>
    <property type="molecule type" value="Genomic_DNA"/>
</dbReference>
<proteinExistence type="predicted"/>
<dbReference type="SUPFAM" id="SSF53756">
    <property type="entry name" value="UDP-Glycosyltransferase/glycogen phosphorylase"/>
    <property type="match status" value="1"/>
</dbReference>
<evidence type="ECO:0000256" key="1">
    <source>
        <dbReference type="ARBA" id="ARBA00004394"/>
    </source>
</evidence>
<keyword evidence="6" id="KW-1133">Transmembrane helix</keyword>
<keyword evidence="4" id="KW-0812">Transmembrane</keyword>
<gene>
    <name evidence="10" type="ORF">SAMN02745166_04807</name>
</gene>
<keyword evidence="5" id="KW-0735">Signal-anchor</keyword>
<evidence type="ECO:0000256" key="6">
    <source>
        <dbReference type="ARBA" id="ARBA00022989"/>
    </source>
</evidence>
<evidence type="ECO:0000256" key="9">
    <source>
        <dbReference type="ARBA" id="ARBA00037847"/>
    </source>
</evidence>
<accession>A0A1T4Z1Q1</accession>
<comment type="subcellular location">
    <subcellularLocation>
        <location evidence="9">Endomembrane system</location>
        <topology evidence="9">Single-pass membrane protein</topology>
    </subcellularLocation>
    <subcellularLocation>
        <location evidence="1">Golgi apparatus membrane</location>
    </subcellularLocation>
    <subcellularLocation>
        <location evidence="2">Membrane</location>
        <topology evidence="2">Single-pass type II membrane protein</topology>
    </subcellularLocation>
</comment>
<evidence type="ECO:0000256" key="7">
    <source>
        <dbReference type="ARBA" id="ARBA00023034"/>
    </source>
</evidence>
<sequence>MTTKRHPKIEPPKIAFVMAAVQSCSQARTALTQLRRDDPRSSSFGKTMLVDFSEGENALSPKSLKALEVEVIKLPPMTEGLRAREAFLWALQNVDAKFEWLCFCEDDIKFRERFSGYLRECVNELLAKEPPDSIIALYSPHDTQHAPHLDKGRYYVSYAPGQFFGTQCLLVPRVCFADILQFIQRHGMDPSEPLDGLLNLYCRTTQHLYATKVSLVQHHHKGAVGVGGGHQSPSFSKVWMPGPALAKHFQRLAMKAAYSRKFPKKIGHQRGIVICAGGPRYFACAWVCIRMLRHLGCELPIEVWHLGPAEMSPHMRSLLEPWGVRCVDAFEIRKKHPVRLLAGWELKCYSILYSDFEEVLLLDADNVPVHNPTFLFDTEEYQEQGAVFWPDLGCTAEDRDIWNLTGVPYRKEREFESGQVLVHKRRCWNALVLAMHYNEHSDFYYQHVYGDKDTFRFAFRKLGKDYAMPDRGIKHIEGTLCQHDFEGRRLFQHRIKKWSLTQRKDTHDFQYEAECYSFLDELKGLLRKKFTAPQASLTKLNGHRKAKTVTLRAPVGCSTGYELHARQIFFDLKKLGYHLQVVSTAIVEQYAPVPQEIRRALFPETHQVDWELLLHPPFYKPVKGRKTVYFTMWEASVLPPKAVKNLNLSEAVIVPCRWNAECFRESGVKVPIHVIPLGIKTDIFTNSDMEMSGPCVFGAAGRSDSDPSRKGFNQVIPLFLRAFPDEKDVKLKVKLFPHCKIDAVNDPRIEIERSYLTEPQLAAWFQSLTCFVSMSRSEGWGLMQHQALATGRPVIGTIYGGMAEFFDERMGYPVDYQLVSARGKFRGCGEWAEPSDDDVIENMRQVYRDRQEARRRGQVGAKEVARLSWMNSHTKLAQLLHELNFLSAPVL</sequence>
<dbReference type="AlphaFoldDB" id="A0A1T4Z1Q1"/>
<dbReference type="InterPro" id="IPR022751">
    <property type="entry name" value="Alpha_mannosyltransferase"/>
</dbReference>
<dbReference type="PROSITE" id="PS51257">
    <property type="entry name" value="PROKAR_LIPOPROTEIN"/>
    <property type="match status" value="1"/>
</dbReference>
<organism evidence="10 11">
    <name type="scientific">Prosthecobacter debontii</name>
    <dbReference type="NCBI Taxonomy" id="48467"/>
    <lineage>
        <taxon>Bacteria</taxon>
        <taxon>Pseudomonadati</taxon>
        <taxon>Verrucomicrobiota</taxon>
        <taxon>Verrucomicrobiia</taxon>
        <taxon>Verrucomicrobiales</taxon>
        <taxon>Verrucomicrobiaceae</taxon>
        <taxon>Prosthecobacter</taxon>
    </lineage>
</organism>
<dbReference type="Gene3D" id="3.40.50.2000">
    <property type="entry name" value="Glycogen Phosphorylase B"/>
    <property type="match status" value="1"/>
</dbReference>
<dbReference type="PANTHER" id="PTHR31646">
    <property type="entry name" value="ALPHA-1,2-MANNOSYLTRANSFERASE MNN2"/>
    <property type="match status" value="1"/>
</dbReference>
<dbReference type="Pfam" id="PF11051">
    <property type="entry name" value="Mannosyl_trans3"/>
    <property type="match status" value="2"/>
</dbReference>
<evidence type="ECO:0000256" key="3">
    <source>
        <dbReference type="ARBA" id="ARBA00022679"/>
    </source>
</evidence>
<dbReference type="GO" id="GO:0016020">
    <property type="term" value="C:membrane"/>
    <property type="evidence" value="ECO:0007669"/>
    <property type="project" value="UniProtKB-SubCell"/>
</dbReference>
<dbReference type="Pfam" id="PF20706">
    <property type="entry name" value="GT4-conflict"/>
    <property type="match status" value="1"/>
</dbReference>
<evidence type="ECO:0000313" key="10">
    <source>
        <dbReference type="EMBL" id="SKB07876.1"/>
    </source>
</evidence>
<evidence type="ECO:0000313" key="11">
    <source>
        <dbReference type="Proteomes" id="UP000190774"/>
    </source>
</evidence>
<keyword evidence="8" id="KW-0472">Membrane</keyword>
<evidence type="ECO:0000256" key="8">
    <source>
        <dbReference type="ARBA" id="ARBA00023136"/>
    </source>
</evidence>
<dbReference type="STRING" id="48467.SAMN02745166_04807"/>
<protein>
    <submittedName>
        <fullName evidence="10">Glycosyltransferase involved in cell wall bisynthesis</fullName>
    </submittedName>
</protein>
<evidence type="ECO:0000256" key="4">
    <source>
        <dbReference type="ARBA" id="ARBA00022692"/>
    </source>
</evidence>
<dbReference type="GO" id="GO:0046354">
    <property type="term" value="P:mannan biosynthetic process"/>
    <property type="evidence" value="ECO:0007669"/>
    <property type="project" value="TreeGrafter"/>
</dbReference>
<reference evidence="11" key="1">
    <citation type="submission" date="2017-02" db="EMBL/GenBank/DDBJ databases">
        <authorList>
            <person name="Varghese N."/>
            <person name="Submissions S."/>
        </authorList>
    </citation>
    <scope>NUCLEOTIDE SEQUENCE [LARGE SCALE GENOMIC DNA]</scope>
    <source>
        <strain evidence="11">ATCC 700200</strain>
    </source>
</reference>
<dbReference type="Proteomes" id="UP000190774">
    <property type="component" value="Unassembled WGS sequence"/>
</dbReference>
<dbReference type="RefSeq" id="WP_078815927.1">
    <property type="nucleotide sequence ID" value="NZ_FUYE01000025.1"/>
</dbReference>
<dbReference type="GO" id="GO:0012505">
    <property type="term" value="C:endomembrane system"/>
    <property type="evidence" value="ECO:0007669"/>
    <property type="project" value="UniProtKB-SubCell"/>
</dbReference>
<dbReference type="OrthoDB" id="440232at2"/>
<dbReference type="Gene3D" id="3.90.550.10">
    <property type="entry name" value="Spore Coat Polysaccharide Biosynthesis Protein SpsA, Chain A"/>
    <property type="match status" value="1"/>
</dbReference>
<keyword evidence="3 10" id="KW-0808">Transferase</keyword>
<evidence type="ECO:0000256" key="2">
    <source>
        <dbReference type="ARBA" id="ARBA00004606"/>
    </source>
</evidence>
<dbReference type="InterPro" id="IPR029044">
    <property type="entry name" value="Nucleotide-diphossugar_trans"/>
</dbReference>
<keyword evidence="7" id="KW-0333">Golgi apparatus</keyword>
<dbReference type="PANTHER" id="PTHR31646:SF1">
    <property type="entry name" value="ALPHA-1,2-MANNOSYLTRANSFERASE MNN2"/>
    <property type="match status" value="1"/>
</dbReference>
<evidence type="ECO:0000256" key="5">
    <source>
        <dbReference type="ARBA" id="ARBA00022968"/>
    </source>
</evidence>
<name>A0A1T4Z1Q1_9BACT</name>
<dbReference type="SUPFAM" id="SSF53448">
    <property type="entry name" value="Nucleotide-diphospho-sugar transferases"/>
    <property type="match status" value="1"/>
</dbReference>
<keyword evidence="11" id="KW-1185">Reference proteome</keyword>
<dbReference type="GO" id="GO:0000026">
    <property type="term" value="F:alpha-1,2-mannosyltransferase activity"/>
    <property type="evidence" value="ECO:0007669"/>
    <property type="project" value="TreeGrafter"/>
</dbReference>